<keyword evidence="2" id="KW-0963">Cytoplasm</keyword>
<comment type="subcellular location">
    <subcellularLocation>
        <location evidence="1">Cytoplasm</location>
    </subcellularLocation>
</comment>
<evidence type="ECO:0000256" key="7">
    <source>
        <dbReference type="ARBA" id="ARBA00032129"/>
    </source>
</evidence>
<dbReference type="AlphaFoldDB" id="A0A7S2JR47"/>
<evidence type="ECO:0000256" key="5">
    <source>
        <dbReference type="ARBA" id="ARBA00023849"/>
    </source>
</evidence>
<evidence type="ECO:0000256" key="4">
    <source>
        <dbReference type="ARBA" id="ARBA00023787"/>
    </source>
</evidence>
<dbReference type="Pfam" id="PF13911">
    <property type="entry name" value="AhpC-TSA_2"/>
    <property type="match status" value="1"/>
</dbReference>
<protein>
    <recommendedName>
        <fullName evidence="5">Peroxiredoxin-like 2A</fullName>
    </recommendedName>
    <alternativeName>
        <fullName evidence="7">Peroxiredoxin-like 2 activated in M-CSF stimulated monocytes</fullName>
    </alternativeName>
    <alternativeName>
        <fullName evidence="6">Redox-regulatory protein FAM213A</fullName>
    </alternativeName>
</protein>
<dbReference type="EMBL" id="HBGW01033038">
    <property type="protein sequence ID" value="CAD9555195.1"/>
    <property type="molecule type" value="Transcribed_RNA"/>
</dbReference>
<comment type="similarity">
    <text evidence="4">Belongs to the peroxiredoxin-like PRXL2 family. PRXL2A subfamily.</text>
</comment>
<sequence>MGEAAPTVPPKAPRATTSLYKVALGGTIAAQGTPVSELWKTGALVVVVRRPGCALCREQAYALSEAFQAVVASQGLPGMPRLVAVVRTSARGEDGSSEVDAFREYFQGDVYVDQFLAFFKALGDRQYTDGVFSQGAARWMLQRMAGMQRVQVSGNFVGGPDTALKFGGCFVFDRDGAVRFAHQEGRSSIDYEALRAALSKV</sequence>
<evidence type="ECO:0000256" key="6">
    <source>
        <dbReference type="ARBA" id="ARBA00032058"/>
    </source>
</evidence>
<evidence type="ECO:0000256" key="1">
    <source>
        <dbReference type="ARBA" id="ARBA00004496"/>
    </source>
</evidence>
<dbReference type="PANTHER" id="PTHR28630:SF31">
    <property type="entry name" value="PEROXIREDOXIN-LIKE 2A"/>
    <property type="match status" value="1"/>
</dbReference>
<accession>A0A7S2JR47</accession>
<dbReference type="GO" id="GO:0005737">
    <property type="term" value="C:cytoplasm"/>
    <property type="evidence" value="ECO:0007669"/>
    <property type="project" value="UniProtKB-SubCell"/>
</dbReference>
<evidence type="ECO:0000256" key="2">
    <source>
        <dbReference type="ARBA" id="ARBA00022490"/>
    </source>
</evidence>
<evidence type="ECO:0000313" key="8">
    <source>
        <dbReference type="EMBL" id="CAD9555195.1"/>
    </source>
</evidence>
<gene>
    <name evidence="8" type="ORF">BRAN1462_LOCUS20846</name>
</gene>
<evidence type="ECO:0000256" key="3">
    <source>
        <dbReference type="ARBA" id="ARBA00023284"/>
    </source>
</evidence>
<keyword evidence="3" id="KW-0676">Redox-active center</keyword>
<organism evidence="8">
    <name type="scientific">Zooxanthella nutricula</name>
    <dbReference type="NCBI Taxonomy" id="1333877"/>
    <lineage>
        <taxon>Eukaryota</taxon>
        <taxon>Sar</taxon>
        <taxon>Alveolata</taxon>
        <taxon>Dinophyceae</taxon>
        <taxon>Peridiniales</taxon>
        <taxon>Peridiniales incertae sedis</taxon>
        <taxon>Zooxanthella</taxon>
    </lineage>
</organism>
<proteinExistence type="inferred from homology"/>
<dbReference type="PANTHER" id="PTHR28630">
    <property type="match status" value="1"/>
</dbReference>
<reference evidence="8" key="1">
    <citation type="submission" date="2021-01" db="EMBL/GenBank/DDBJ databases">
        <authorList>
            <person name="Corre E."/>
            <person name="Pelletier E."/>
            <person name="Niang G."/>
            <person name="Scheremetjew M."/>
            <person name="Finn R."/>
            <person name="Kale V."/>
            <person name="Holt S."/>
            <person name="Cochrane G."/>
            <person name="Meng A."/>
            <person name="Brown T."/>
            <person name="Cohen L."/>
        </authorList>
    </citation>
    <scope>NUCLEOTIDE SEQUENCE</scope>
    <source>
        <strain evidence="8">RCC3387</strain>
    </source>
</reference>
<name>A0A7S2JR47_9DINO</name>
<dbReference type="InterPro" id="IPR032801">
    <property type="entry name" value="PXL2A/B/C"/>
</dbReference>